<dbReference type="InterPro" id="IPR039672">
    <property type="entry name" value="MFS_2"/>
</dbReference>
<evidence type="ECO:0000256" key="1">
    <source>
        <dbReference type="ARBA" id="ARBA00022448"/>
    </source>
</evidence>
<comment type="caution">
    <text evidence="4">The sequence shown here is derived from an EMBL/GenBank/DDBJ whole genome shotgun (WGS) entry which is preliminary data.</text>
</comment>
<feature type="transmembrane region" description="Helical" evidence="3">
    <location>
        <begin position="428"/>
        <end position="447"/>
    </location>
</feature>
<dbReference type="PATRIC" id="fig|1398.26.peg.3132"/>
<dbReference type="NCBIfam" id="TIGR00792">
    <property type="entry name" value="gph"/>
    <property type="match status" value="1"/>
</dbReference>
<reference evidence="4 5" key="1">
    <citation type="submission" date="2016-01" db="EMBL/GenBank/DDBJ databases">
        <title>Genome Sequences of Twelve Sporeforming Bacillus Species Isolated from Foods.</title>
        <authorList>
            <person name="Berendsen E.M."/>
            <person name="Wells-Bennik M.H."/>
            <person name="Krawcyk A.O."/>
            <person name="De Jong A."/>
            <person name="Holsappel S."/>
            <person name="Eijlander R.T."/>
            <person name="Kuipers O.P."/>
        </authorList>
    </citation>
    <scope>NUCLEOTIDE SEQUENCE [LARGE SCALE GENOMIC DNA]</scope>
    <source>
        <strain evidence="4 5">B4098</strain>
    </source>
</reference>
<keyword evidence="1" id="KW-0813">Transport</keyword>
<dbReference type="Proteomes" id="UP000075288">
    <property type="component" value="Unassembled WGS sequence"/>
</dbReference>
<keyword evidence="3" id="KW-1133">Transmembrane helix</keyword>
<feature type="transmembrane region" description="Helical" evidence="3">
    <location>
        <begin position="44"/>
        <end position="66"/>
    </location>
</feature>
<dbReference type="GO" id="GO:0015293">
    <property type="term" value="F:symporter activity"/>
    <property type="evidence" value="ECO:0007669"/>
    <property type="project" value="UniProtKB-KW"/>
</dbReference>
<dbReference type="CDD" id="cd17332">
    <property type="entry name" value="MFS_MelB_like"/>
    <property type="match status" value="1"/>
</dbReference>
<sequence>MKQLKQYLSYALGAFGHDAFYSALSTYFMIFVTSQLFDNSHSGLGAKMIGIVTTMIVVIRIAEITLDPFIGGIIDNTETRYGKFKPWLFTGAAVSSIGLILIFTNLGGLTTKSPYLYLILFGIIFVILDVFYSIKDISFWSMLPALTIDSDKRAKFGTISRFGSTLGAQGVVIAVVPLVTFFSHIFSGTSGETETRAGWLGFAIVIALVSFLGAMATIWGTKETKNLIRESAEKIRLRDVFKVLGKNDQLMWLALSYFLFAFGFTITNSLLIYYFRYVLGRQSDYYLVGVITAILGMVSVALFPVMVKWVKRKTIYTGGIIFMLCGYVLFLTAGHHLIPVLVAVSLYFFPYPMIFLAALMTITDSVEYGQLKIGNRNESVTLAVRPLLDKLAGAFSNGIVGIAAVLAGMTGNALPSDISSHGLSIFKLFIFFGPMILIAIAALLYFFKIKLSEEKHAQIVQQLEHKLSTK</sequence>
<dbReference type="PANTHER" id="PTHR11328">
    <property type="entry name" value="MAJOR FACILITATOR SUPERFAMILY DOMAIN-CONTAINING PROTEIN"/>
    <property type="match status" value="1"/>
</dbReference>
<feature type="transmembrane region" description="Helical" evidence="3">
    <location>
        <begin position="162"/>
        <end position="186"/>
    </location>
</feature>
<dbReference type="RefSeq" id="WP_061566088.1">
    <property type="nucleotide sequence ID" value="NZ_LQYG01000004.1"/>
</dbReference>
<feature type="transmembrane region" description="Helical" evidence="3">
    <location>
        <begin position="115"/>
        <end position="134"/>
    </location>
</feature>
<dbReference type="Pfam" id="PF13347">
    <property type="entry name" value="MFS_2"/>
    <property type="match status" value="1"/>
</dbReference>
<dbReference type="InterPro" id="IPR036259">
    <property type="entry name" value="MFS_trans_sf"/>
</dbReference>
<accession>A0A150KC89</accession>
<evidence type="ECO:0000256" key="2">
    <source>
        <dbReference type="ARBA" id="ARBA00022847"/>
    </source>
</evidence>
<dbReference type="AlphaFoldDB" id="A0A150KC89"/>
<evidence type="ECO:0000256" key="3">
    <source>
        <dbReference type="SAM" id="Phobius"/>
    </source>
</evidence>
<protein>
    <submittedName>
        <fullName evidence="4">Uncharacterized protein</fullName>
    </submittedName>
</protein>
<name>A0A150KC89_HEYCO</name>
<feature type="transmembrane region" description="Helical" evidence="3">
    <location>
        <begin position="285"/>
        <end position="303"/>
    </location>
</feature>
<dbReference type="GO" id="GO:0005886">
    <property type="term" value="C:plasma membrane"/>
    <property type="evidence" value="ECO:0007669"/>
    <property type="project" value="TreeGrafter"/>
</dbReference>
<feature type="transmembrane region" description="Helical" evidence="3">
    <location>
        <begin position="198"/>
        <end position="219"/>
    </location>
</feature>
<dbReference type="GO" id="GO:0008643">
    <property type="term" value="P:carbohydrate transport"/>
    <property type="evidence" value="ECO:0007669"/>
    <property type="project" value="InterPro"/>
</dbReference>
<evidence type="ECO:0000313" key="4">
    <source>
        <dbReference type="EMBL" id="KYC66758.1"/>
    </source>
</evidence>
<gene>
    <name evidence="4" type="ORF">B4098_0789</name>
</gene>
<dbReference type="InterPro" id="IPR001927">
    <property type="entry name" value="Na/Gal_symport"/>
</dbReference>
<keyword evidence="2" id="KW-0769">Symport</keyword>
<feature type="transmembrane region" description="Helical" evidence="3">
    <location>
        <begin position="87"/>
        <end position="109"/>
    </location>
</feature>
<feature type="transmembrane region" description="Helical" evidence="3">
    <location>
        <begin position="315"/>
        <end position="338"/>
    </location>
</feature>
<feature type="transmembrane region" description="Helical" evidence="3">
    <location>
        <begin position="250"/>
        <end position="273"/>
    </location>
</feature>
<feature type="transmembrane region" description="Helical" evidence="3">
    <location>
        <begin position="344"/>
        <end position="366"/>
    </location>
</feature>
<feature type="transmembrane region" description="Helical" evidence="3">
    <location>
        <begin position="7"/>
        <end position="32"/>
    </location>
</feature>
<dbReference type="SUPFAM" id="SSF103473">
    <property type="entry name" value="MFS general substrate transporter"/>
    <property type="match status" value="1"/>
</dbReference>
<dbReference type="GO" id="GO:0006814">
    <property type="term" value="P:sodium ion transport"/>
    <property type="evidence" value="ECO:0007669"/>
    <property type="project" value="InterPro"/>
</dbReference>
<keyword evidence="3" id="KW-0812">Transmembrane</keyword>
<feature type="transmembrane region" description="Helical" evidence="3">
    <location>
        <begin position="387"/>
        <end position="408"/>
    </location>
</feature>
<dbReference type="Gene3D" id="1.20.1250.20">
    <property type="entry name" value="MFS general substrate transporter like domains"/>
    <property type="match status" value="1"/>
</dbReference>
<evidence type="ECO:0000313" key="5">
    <source>
        <dbReference type="Proteomes" id="UP000075288"/>
    </source>
</evidence>
<proteinExistence type="predicted"/>
<dbReference type="PANTHER" id="PTHR11328:SF36">
    <property type="entry name" value="MELIBIOSE PERMEASE"/>
    <property type="match status" value="1"/>
</dbReference>
<organism evidence="4 5">
    <name type="scientific">Heyndrickxia coagulans</name>
    <name type="common">Weizmannia coagulans</name>
    <dbReference type="NCBI Taxonomy" id="1398"/>
    <lineage>
        <taxon>Bacteria</taxon>
        <taxon>Bacillati</taxon>
        <taxon>Bacillota</taxon>
        <taxon>Bacilli</taxon>
        <taxon>Bacillales</taxon>
        <taxon>Bacillaceae</taxon>
        <taxon>Heyndrickxia</taxon>
    </lineage>
</organism>
<keyword evidence="3" id="KW-0472">Membrane</keyword>
<dbReference type="EMBL" id="LQYG01000004">
    <property type="protein sequence ID" value="KYC66758.1"/>
    <property type="molecule type" value="Genomic_DNA"/>
</dbReference>